<reference evidence="10" key="1">
    <citation type="journal article" date="2019" name="Int. J. Syst. Evol. Microbiol.">
        <title>The Global Catalogue of Microorganisms (GCM) 10K type strain sequencing project: providing services to taxonomists for standard genome sequencing and annotation.</title>
        <authorList>
            <consortium name="The Broad Institute Genomics Platform"/>
            <consortium name="The Broad Institute Genome Sequencing Center for Infectious Disease"/>
            <person name="Wu L."/>
            <person name="Ma J."/>
        </authorList>
    </citation>
    <scope>NUCLEOTIDE SEQUENCE [LARGE SCALE GENOMIC DNA]</scope>
    <source>
        <strain evidence="10">KCTC 52644</strain>
    </source>
</reference>
<keyword evidence="7" id="KW-0963">Cytoplasm</keyword>
<dbReference type="Gene3D" id="3.40.50.10490">
    <property type="entry name" value="Glucose-6-phosphate isomerase like protein, domain 1"/>
    <property type="match status" value="2"/>
</dbReference>
<dbReference type="GO" id="GO:0004347">
    <property type="term" value="F:glucose-6-phosphate isomerase activity"/>
    <property type="evidence" value="ECO:0007669"/>
    <property type="project" value="UniProtKB-EC"/>
</dbReference>
<dbReference type="InterPro" id="IPR018189">
    <property type="entry name" value="Phosphoglucose_isomerase_CS"/>
</dbReference>
<feature type="active site" evidence="7">
    <location>
        <position position="386"/>
    </location>
</feature>
<dbReference type="PANTHER" id="PTHR11469:SF1">
    <property type="entry name" value="GLUCOSE-6-PHOSPHATE ISOMERASE"/>
    <property type="match status" value="1"/>
</dbReference>
<keyword evidence="5 7" id="KW-0413">Isomerase</keyword>
<comment type="similarity">
    <text evidence="2 7 8">Belongs to the GPI family.</text>
</comment>
<evidence type="ECO:0000256" key="7">
    <source>
        <dbReference type="HAMAP-Rule" id="MF_00473"/>
    </source>
</evidence>
<gene>
    <name evidence="7 9" type="primary">pgi</name>
    <name evidence="9" type="ORF">ACFSX9_06750</name>
</gene>
<name>A0ABW5Z6F8_9FLAO</name>
<dbReference type="RefSeq" id="WP_379805949.1">
    <property type="nucleotide sequence ID" value="NZ_JBHUOL010000012.1"/>
</dbReference>
<sequence>MALKNINPSQTASWQKIQLHFEAMKSVQMKELFSKDSQRAEKMHIEWSDFLLDYSKNIVTEETLQLFLDLANEVHLKEAISKYFEGALINQTENRSVLHTALRAPENATVLVDGVNVIPEVYTVKNKIKVFSDEIISGKRKGFTGKKFTDIVNIGIGGSDLGPAMAVEALQFYKNHLTTHFVSNIDGDHVTEVLKKLNPETTLFVVVSKTFSTQETILNAATIKNWFLQAGTEEAVAEHFVAVSTNIEKVAEFGIDANAVFPMWDWVGGRFSLWSAVGLSISLAIGFENFDGLLKGANKMDDHFKNESFDKNMPVILAFLSIWYNNFFGSESEAIIPYTQYLDKFVPYLQQGIMESNGKSIARDGKPVNYQTGTIIWGEPGSNSQHAFFQLIHQGTKLIPTDFIGFKEGLHGNEAHHDILMSNFFAQTETLLMGKTEEQVKADLKKQDISSEKASFLTPFKLFAGNKPTNTILIDKLTPESLGSLLALYEHKIFVQGIIWNIFSFDQWGVELGKQSASTILAEIESENVGMHDGSTSFLLKKYLK</sequence>
<dbReference type="EMBL" id="JBHUOL010000012">
    <property type="protein sequence ID" value="MFD2908430.1"/>
    <property type="molecule type" value="Genomic_DNA"/>
</dbReference>
<comment type="subcellular location">
    <subcellularLocation>
        <location evidence="7">Cytoplasm</location>
    </subcellularLocation>
</comment>
<comment type="function">
    <text evidence="7">Catalyzes the reversible isomerization of glucose-6-phosphate to fructose-6-phosphate.</text>
</comment>
<dbReference type="Pfam" id="PF00342">
    <property type="entry name" value="PGI"/>
    <property type="match status" value="1"/>
</dbReference>
<dbReference type="PROSITE" id="PS51463">
    <property type="entry name" value="P_GLUCOSE_ISOMERASE_3"/>
    <property type="match status" value="1"/>
</dbReference>
<evidence type="ECO:0000313" key="10">
    <source>
        <dbReference type="Proteomes" id="UP001597549"/>
    </source>
</evidence>
<dbReference type="HAMAP" id="MF_00473">
    <property type="entry name" value="G6P_isomerase"/>
    <property type="match status" value="1"/>
</dbReference>
<comment type="catalytic activity">
    <reaction evidence="6 7 8">
        <text>alpha-D-glucose 6-phosphate = beta-D-fructose 6-phosphate</text>
        <dbReference type="Rhea" id="RHEA:11816"/>
        <dbReference type="ChEBI" id="CHEBI:57634"/>
        <dbReference type="ChEBI" id="CHEBI:58225"/>
        <dbReference type="EC" id="5.3.1.9"/>
    </reaction>
</comment>
<dbReference type="CDD" id="cd05015">
    <property type="entry name" value="SIS_PGI_1"/>
    <property type="match status" value="1"/>
</dbReference>
<comment type="pathway">
    <text evidence="1 7 8">Carbohydrate degradation; glycolysis; D-glyceraldehyde 3-phosphate and glycerone phosphate from D-glucose: step 2/4.</text>
</comment>
<comment type="caution">
    <text evidence="9">The sequence shown here is derived from an EMBL/GenBank/DDBJ whole genome shotgun (WGS) entry which is preliminary data.</text>
</comment>
<dbReference type="CDD" id="cd05016">
    <property type="entry name" value="SIS_PGI_2"/>
    <property type="match status" value="1"/>
</dbReference>
<dbReference type="EC" id="5.3.1.9" evidence="7"/>
<proteinExistence type="inferred from homology"/>
<feature type="active site" description="Proton donor" evidence="7">
    <location>
        <position position="355"/>
    </location>
</feature>
<keyword evidence="10" id="KW-1185">Reference proteome</keyword>
<dbReference type="PANTHER" id="PTHR11469">
    <property type="entry name" value="GLUCOSE-6-PHOSPHATE ISOMERASE"/>
    <property type="match status" value="1"/>
</dbReference>
<evidence type="ECO:0000313" key="9">
    <source>
        <dbReference type="EMBL" id="MFD2908430.1"/>
    </source>
</evidence>
<evidence type="ECO:0000256" key="3">
    <source>
        <dbReference type="ARBA" id="ARBA00022432"/>
    </source>
</evidence>
<evidence type="ECO:0000256" key="8">
    <source>
        <dbReference type="RuleBase" id="RU000612"/>
    </source>
</evidence>
<dbReference type="PROSITE" id="PS00765">
    <property type="entry name" value="P_GLUCOSE_ISOMERASE_1"/>
    <property type="match status" value="1"/>
</dbReference>
<dbReference type="PROSITE" id="PS00174">
    <property type="entry name" value="P_GLUCOSE_ISOMERASE_2"/>
    <property type="match status" value="1"/>
</dbReference>
<protein>
    <recommendedName>
        <fullName evidence="7">Glucose-6-phosphate isomerase</fullName>
        <shortName evidence="7">GPI</shortName>
        <ecNumber evidence="7">5.3.1.9</ecNumber>
    </recommendedName>
    <alternativeName>
        <fullName evidence="7">Phosphoglucose isomerase</fullName>
        <shortName evidence="7">PGI</shortName>
    </alternativeName>
    <alternativeName>
        <fullName evidence="7">Phosphohexose isomerase</fullName>
        <shortName evidence="7">PHI</shortName>
    </alternativeName>
</protein>
<evidence type="ECO:0000256" key="2">
    <source>
        <dbReference type="ARBA" id="ARBA00006604"/>
    </source>
</evidence>
<evidence type="ECO:0000256" key="4">
    <source>
        <dbReference type="ARBA" id="ARBA00023152"/>
    </source>
</evidence>
<dbReference type="InterPro" id="IPR035482">
    <property type="entry name" value="SIS_PGI_2"/>
</dbReference>
<dbReference type="Proteomes" id="UP001597549">
    <property type="component" value="Unassembled WGS sequence"/>
</dbReference>
<keyword evidence="4 7" id="KW-0324">Glycolysis</keyword>
<evidence type="ECO:0000256" key="6">
    <source>
        <dbReference type="ARBA" id="ARBA00029321"/>
    </source>
</evidence>
<keyword evidence="3 7" id="KW-0312">Gluconeogenesis</keyword>
<organism evidence="9 10">
    <name type="scientific">Flavobacterium ardleyense</name>
    <dbReference type="NCBI Taxonomy" id="2038737"/>
    <lineage>
        <taxon>Bacteria</taxon>
        <taxon>Pseudomonadati</taxon>
        <taxon>Bacteroidota</taxon>
        <taxon>Flavobacteriia</taxon>
        <taxon>Flavobacteriales</taxon>
        <taxon>Flavobacteriaceae</taxon>
        <taxon>Flavobacterium</taxon>
    </lineage>
</organism>
<dbReference type="InterPro" id="IPR001672">
    <property type="entry name" value="G6P_Isomerase"/>
</dbReference>
<comment type="pathway">
    <text evidence="7">Carbohydrate biosynthesis; gluconeogenesis.</text>
</comment>
<dbReference type="NCBIfam" id="NF001211">
    <property type="entry name" value="PRK00179.1"/>
    <property type="match status" value="1"/>
</dbReference>
<dbReference type="InterPro" id="IPR046348">
    <property type="entry name" value="SIS_dom_sf"/>
</dbReference>
<dbReference type="Gene3D" id="1.10.1390.10">
    <property type="match status" value="1"/>
</dbReference>
<dbReference type="PRINTS" id="PR00662">
    <property type="entry name" value="G6PISOMERASE"/>
</dbReference>
<evidence type="ECO:0000256" key="1">
    <source>
        <dbReference type="ARBA" id="ARBA00004926"/>
    </source>
</evidence>
<dbReference type="InterPro" id="IPR023096">
    <property type="entry name" value="G6P_Isomerase_C"/>
</dbReference>
<feature type="active site" evidence="7">
    <location>
        <position position="514"/>
    </location>
</feature>
<dbReference type="InterPro" id="IPR035476">
    <property type="entry name" value="SIS_PGI_1"/>
</dbReference>
<dbReference type="SUPFAM" id="SSF53697">
    <property type="entry name" value="SIS domain"/>
    <property type="match status" value="1"/>
</dbReference>
<accession>A0ABW5Z6F8</accession>
<evidence type="ECO:0000256" key="5">
    <source>
        <dbReference type="ARBA" id="ARBA00023235"/>
    </source>
</evidence>